<proteinExistence type="predicted"/>
<gene>
    <name evidence="1" type="ORF">METZ01_LOCUS361953</name>
</gene>
<name>A0A382SGX0_9ZZZZ</name>
<reference evidence="1" key="1">
    <citation type="submission" date="2018-05" db="EMBL/GenBank/DDBJ databases">
        <authorList>
            <person name="Lanie J.A."/>
            <person name="Ng W.-L."/>
            <person name="Kazmierczak K.M."/>
            <person name="Andrzejewski T.M."/>
            <person name="Davidsen T.M."/>
            <person name="Wayne K.J."/>
            <person name="Tettelin H."/>
            <person name="Glass J.I."/>
            <person name="Rusch D."/>
            <person name="Podicherti R."/>
            <person name="Tsui H.-C.T."/>
            <person name="Winkler M.E."/>
        </authorList>
    </citation>
    <scope>NUCLEOTIDE SEQUENCE</scope>
</reference>
<accession>A0A382SGX0</accession>
<dbReference type="EMBL" id="UINC01128991">
    <property type="protein sequence ID" value="SVD09099.1"/>
    <property type="molecule type" value="Genomic_DNA"/>
</dbReference>
<protein>
    <submittedName>
        <fullName evidence="1">Uncharacterized protein</fullName>
    </submittedName>
</protein>
<dbReference type="AlphaFoldDB" id="A0A382SGX0"/>
<sequence>MNKVGDFISDQSRYERALAKSMGWEFVEGQTKGSSYDYITPDGTKIEAKFDWDSIKTGNHYLEFAQSSDGGRTWVPSGFTLSADDADLWVVVNNDWMRTLSIESLKRFITENRSSLRITQTRAGVNFNRPGQLSKAYLIPYEILDEHVMDKTASPVTRD</sequence>
<evidence type="ECO:0000313" key="1">
    <source>
        <dbReference type="EMBL" id="SVD09099.1"/>
    </source>
</evidence>
<organism evidence="1">
    <name type="scientific">marine metagenome</name>
    <dbReference type="NCBI Taxonomy" id="408172"/>
    <lineage>
        <taxon>unclassified sequences</taxon>
        <taxon>metagenomes</taxon>
        <taxon>ecological metagenomes</taxon>
    </lineage>
</organism>